<organism evidence="1 2">
    <name type="scientific">Paracoccus mutanolyticus</name>
    <dbReference type="NCBI Taxonomy" id="1499308"/>
    <lineage>
        <taxon>Bacteria</taxon>
        <taxon>Pseudomonadati</taxon>
        <taxon>Pseudomonadota</taxon>
        <taxon>Alphaproteobacteria</taxon>
        <taxon>Rhodobacterales</taxon>
        <taxon>Paracoccaceae</taxon>
        <taxon>Paracoccus</taxon>
    </lineage>
</organism>
<dbReference type="EMBL" id="CP030239">
    <property type="protein sequence ID" value="AWX93264.1"/>
    <property type="molecule type" value="Genomic_DNA"/>
</dbReference>
<accession>A0ABM6WRH7</accession>
<evidence type="ECO:0000313" key="2">
    <source>
        <dbReference type="Proteomes" id="UP000249922"/>
    </source>
</evidence>
<keyword evidence="2" id="KW-1185">Reference proteome</keyword>
<protein>
    <recommendedName>
        <fullName evidence="3">Secreted protein</fullName>
    </recommendedName>
</protein>
<gene>
    <name evidence="1" type="ORF">DPM13_09480</name>
</gene>
<sequence>MRRRYHAVFIMGSWLSVFRCIRIQIAICCDYRYIVSVYAGAAAEWMLRVTRRAYVSGETIRVGGGRK</sequence>
<dbReference type="Proteomes" id="UP000249922">
    <property type="component" value="Chromosome"/>
</dbReference>
<name>A0ABM6WRH7_9RHOB</name>
<proteinExistence type="predicted"/>
<evidence type="ECO:0008006" key="3">
    <source>
        <dbReference type="Google" id="ProtNLM"/>
    </source>
</evidence>
<reference evidence="1 2" key="1">
    <citation type="submission" date="2018-06" db="EMBL/GenBank/DDBJ databases">
        <title>Complete genome sequence of Paracoccus mutanolyticus strain RSP-02 isolated from cellulosic waste.</title>
        <authorList>
            <person name="Amrutha R.N."/>
            <person name="Shrivastav A."/>
            <person name="Buddana S.K."/>
            <person name="Deshpande U."/>
            <person name="Prakasham R.S."/>
        </authorList>
    </citation>
    <scope>NUCLEOTIDE SEQUENCE [LARGE SCALE GENOMIC DNA]</scope>
    <source>
        <strain evidence="1 2">RSP-02</strain>
    </source>
</reference>
<evidence type="ECO:0000313" key="1">
    <source>
        <dbReference type="EMBL" id="AWX93264.1"/>
    </source>
</evidence>